<dbReference type="Gene3D" id="4.10.810.10">
    <property type="entry name" value="Virus Scaffolding Protein, Chain A"/>
    <property type="match status" value="1"/>
</dbReference>
<name>A0ABQ4KHG2_9BACI</name>
<evidence type="ECO:0000259" key="1">
    <source>
        <dbReference type="SMART" id="SM00914"/>
    </source>
</evidence>
<comment type="caution">
    <text evidence="2">The sequence shown here is derived from an EMBL/GenBank/DDBJ whole genome shotgun (WGS) entry which is preliminary data.</text>
</comment>
<dbReference type="Pfam" id="PF08858">
    <property type="entry name" value="IDEAL"/>
    <property type="match status" value="1"/>
</dbReference>
<protein>
    <recommendedName>
        <fullName evidence="1">IDEAL domain-containing protein</fullName>
    </recommendedName>
</protein>
<dbReference type="InterPro" id="IPR027393">
    <property type="entry name" value="Virus_scaffolding_prot_C"/>
</dbReference>
<evidence type="ECO:0000313" key="3">
    <source>
        <dbReference type="Proteomes" id="UP000679950"/>
    </source>
</evidence>
<proteinExistence type="predicted"/>
<evidence type="ECO:0000313" key="2">
    <source>
        <dbReference type="EMBL" id="GIN57394.1"/>
    </source>
</evidence>
<dbReference type="SMART" id="SM00914">
    <property type="entry name" value="IDEAL"/>
    <property type="match status" value="1"/>
</dbReference>
<dbReference type="InterPro" id="IPR014957">
    <property type="entry name" value="IDEAL_dom"/>
</dbReference>
<dbReference type="RefSeq" id="WP_158320597.1">
    <property type="nucleotide sequence ID" value="NZ_BORB01000012.1"/>
</dbReference>
<gene>
    <name evidence="2" type="ORF">J8TS2_17130</name>
</gene>
<organism evidence="2 3">
    <name type="scientific">Lederbergia ruris</name>
    <dbReference type="NCBI Taxonomy" id="217495"/>
    <lineage>
        <taxon>Bacteria</taxon>
        <taxon>Bacillati</taxon>
        <taxon>Bacillota</taxon>
        <taxon>Bacilli</taxon>
        <taxon>Bacillales</taxon>
        <taxon>Bacillaceae</taxon>
        <taxon>Lederbergia</taxon>
    </lineage>
</organism>
<feature type="domain" description="IDEAL" evidence="1">
    <location>
        <begin position="33"/>
        <end position="69"/>
    </location>
</feature>
<keyword evidence="3" id="KW-1185">Reference proteome</keyword>
<accession>A0ABQ4KHG2</accession>
<reference evidence="2 3" key="1">
    <citation type="submission" date="2021-03" db="EMBL/GenBank/DDBJ databases">
        <title>Antimicrobial resistance genes in bacteria isolated from Japanese honey, and their potential for conferring macrolide and lincosamide resistance in the American foulbrood pathogen Paenibacillus larvae.</title>
        <authorList>
            <person name="Okamoto M."/>
            <person name="Kumagai M."/>
            <person name="Kanamori H."/>
            <person name="Takamatsu D."/>
        </authorList>
    </citation>
    <scope>NUCLEOTIDE SEQUENCE [LARGE SCALE GENOMIC DNA]</scope>
    <source>
        <strain evidence="2 3">J8TS2</strain>
    </source>
</reference>
<dbReference type="EMBL" id="BORB01000012">
    <property type="protein sequence ID" value="GIN57394.1"/>
    <property type="molecule type" value="Genomic_DNA"/>
</dbReference>
<dbReference type="Proteomes" id="UP000679950">
    <property type="component" value="Unassembled WGS sequence"/>
</dbReference>
<sequence>MEKRKSYQELLKEYTMTQNKNNTQEMQWYVEFILNDLLQQRKERELRIAIDHALDQNDRNAFKKLSKELKDLIGY</sequence>